<dbReference type="EMBL" id="GISG01078553">
    <property type="protein sequence ID" value="MBA4631664.1"/>
    <property type="molecule type" value="Transcribed_RNA"/>
</dbReference>
<reference evidence="1" key="2">
    <citation type="submission" date="2020-07" db="EMBL/GenBank/DDBJ databases">
        <authorList>
            <person name="Vera ALvarez R."/>
            <person name="Arias-Moreno D.M."/>
            <person name="Jimenez-Jacinto V."/>
            <person name="Jimenez-Bremont J.F."/>
            <person name="Swaminathan K."/>
            <person name="Moose S.P."/>
            <person name="Guerrero-Gonzalez M.L."/>
            <person name="Marino-Ramirez L."/>
            <person name="Landsman D."/>
            <person name="Rodriguez-Kessler M."/>
            <person name="Delgado-Sanchez P."/>
        </authorList>
    </citation>
    <scope>NUCLEOTIDE SEQUENCE</scope>
    <source>
        <tissue evidence="1">Cladode</tissue>
    </source>
</reference>
<proteinExistence type="predicted"/>
<dbReference type="AlphaFoldDB" id="A0A7C9D6G6"/>
<evidence type="ECO:0000313" key="1">
    <source>
        <dbReference type="EMBL" id="MBA4631664.1"/>
    </source>
</evidence>
<organism evidence="1">
    <name type="scientific">Opuntia streptacantha</name>
    <name type="common">Prickly pear cactus</name>
    <name type="synonym">Opuntia cardona</name>
    <dbReference type="NCBI Taxonomy" id="393608"/>
    <lineage>
        <taxon>Eukaryota</taxon>
        <taxon>Viridiplantae</taxon>
        <taxon>Streptophyta</taxon>
        <taxon>Embryophyta</taxon>
        <taxon>Tracheophyta</taxon>
        <taxon>Spermatophyta</taxon>
        <taxon>Magnoliopsida</taxon>
        <taxon>eudicotyledons</taxon>
        <taxon>Gunneridae</taxon>
        <taxon>Pentapetalae</taxon>
        <taxon>Caryophyllales</taxon>
        <taxon>Cactineae</taxon>
        <taxon>Cactaceae</taxon>
        <taxon>Opuntioideae</taxon>
        <taxon>Opuntia</taxon>
    </lineage>
</organism>
<protein>
    <submittedName>
        <fullName evidence="1">Uncharacterized protein</fullName>
    </submittedName>
</protein>
<name>A0A7C9D6G6_OPUST</name>
<accession>A0A7C9D6G6</accession>
<reference evidence="1" key="1">
    <citation type="journal article" date="2013" name="J. Plant Res.">
        <title>Effect of fungi and light on seed germination of three Opuntia species from semiarid lands of central Mexico.</title>
        <authorList>
            <person name="Delgado-Sanchez P."/>
            <person name="Jimenez-Bremont J.F."/>
            <person name="Guerrero-Gonzalez Mde L."/>
            <person name="Flores J."/>
        </authorList>
    </citation>
    <scope>NUCLEOTIDE SEQUENCE</scope>
    <source>
        <tissue evidence="1">Cladode</tissue>
    </source>
</reference>
<sequence>MLHAFPNPGAGGAFQQFGYEHGSISVAPTPTGAGAVTLLTPLRNCLMHAIAFAASSGESNSKSKAPSLVRSVIRRGPLRRAFIVSLIISSFTHWLNTLPTNT</sequence>